<dbReference type="GO" id="GO:0005507">
    <property type="term" value="F:copper ion binding"/>
    <property type="evidence" value="ECO:0007669"/>
    <property type="project" value="InterPro"/>
</dbReference>
<dbReference type="Proteomes" id="UP000219329">
    <property type="component" value="Unassembled WGS sequence"/>
</dbReference>
<reference evidence="5 6" key="1">
    <citation type="submission" date="2017-08" db="EMBL/GenBank/DDBJ databases">
        <title>Fine stratification of microbial communities through a metagenomic profile of the photic zone.</title>
        <authorList>
            <person name="Haro-Moreno J.M."/>
            <person name="Lopez-Perez M."/>
            <person name="De La Torre J."/>
            <person name="Picazo A."/>
            <person name="Camacho A."/>
            <person name="Rodriguez-Valera F."/>
        </authorList>
    </citation>
    <scope>NUCLEOTIDE SEQUENCE [LARGE SCALE GENOMIC DNA]</scope>
    <source>
        <strain evidence="5">MED-G28</strain>
    </source>
</reference>
<evidence type="ECO:0000259" key="4">
    <source>
        <dbReference type="Pfam" id="PF04234"/>
    </source>
</evidence>
<dbReference type="GO" id="GO:0046688">
    <property type="term" value="P:response to copper ion"/>
    <property type="evidence" value="ECO:0007669"/>
    <property type="project" value="InterPro"/>
</dbReference>
<dbReference type="Gene3D" id="2.60.40.1220">
    <property type="match status" value="1"/>
</dbReference>
<name>A0A2A5WD21_9GAMM</name>
<dbReference type="EMBL" id="NTJZ01000004">
    <property type="protein sequence ID" value="PDH34213.1"/>
    <property type="molecule type" value="Genomic_DNA"/>
</dbReference>
<evidence type="ECO:0000256" key="2">
    <source>
        <dbReference type="ARBA" id="ARBA00023008"/>
    </source>
</evidence>
<feature type="signal peptide" evidence="3">
    <location>
        <begin position="1"/>
        <end position="22"/>
    </location>
</feature>
<dbReference type="SUPFAM" id="SSF81296">
    <property type="entry name" value="E set domains"/>
    <property type="match status" value="1"/>
</dbReference>
<evidence type="ECO:0000313" key="5">
    <source>
        <dbReference type="EMBL" id="PDH34213.1"/>
    </source>
</evidence>
<accession>A0A2A5WD21</accession>
<dbReference type="InterPro" id="IPR007348">
    <property type="entry name" value="CopC_dom"/>
</dbReference>
<dbReference type="Pfam" id="PF04234">
    <property type="entry name" value="CopC"/>
    <property type="match status" value="1"/>
</dbReference>
<dbReference type="InterPro" id="IPR014755">
    <property type="entry name" value="Cu-Rt/internalin_Ig-like"/>
</dbReference>
<evidence type="ECO:0000256" key="1">
    <source>
        <dbReference type="ARBA" id="ARBA00022729"/>
    </source>
</evidence>
<protein>
    <recommendedName>
        <fullName evidence="4">CopC domain-containing protein</fullName>
    </recommendedName>
</protein>
<dbReference type="AlphaFoldDB" id="A0A2A5WD21"/>
<comment type="caution">
    <text evidence="5">The sequence shown here is derived from an EMBL/GenBank/DDBJ whole genome shotgun (WGS) entry which is preliminary data.</text>
</comment>
<feature type="chain" id="PRO_5012743499" description="CopC domain-containing protein" evidence="3">
    <location>
        <begin position="23"/>
        <end position="157"/>
    </location>
</feature>
<evidence type="ECO:0000256" key="3">
    <source>
        <dbReference type="SAM" id="SignalP"/>
    </source>
</evidence>
<keyword evidence="1 3" id="KW-0732">Signal</keyword>
<keyword evidence="2" id="KW-0186">Copper</keyword>
<organism evidence="5 6">
    <name type="scientific">OM182 bacterium MED-G28</name>
    <dbReference type="NCBI Taxonomy" id="1986256"/>
    <lineage>
        <taxon>Bacteria</taxon>
        <taxon>Pseudomonadati</taxon>
        <taxon>Pseudomonadota</taxon>
        <taxon>Gammaproteobacteria</taxon>
        <taxon>OMG group</taxon>
        <taxon>OM182 clade</taxon>
    </lineage>
</organism>
<gene>
    <name evidence="5" type="ORF">CNF02_05295</name>
</gene>
<sequence>MSKTLFNAIGLVLLLNSSALNGQHSHGILTPGVTFPQDDSVLTNAPKMVTMSFRVDVRLLKLALYTADDEWINIGFTYDPNRMNHNFVLPIPFELPPSDYYVARWSVTDDVRGLVNGEFKFAYGPGAIPPSETIESQISDRIEVLPSTGAYRLDSLQ</sequence>
<proteinExistence type="predicted"/>
<feature type="domain" description="CopC" evidence="4">
    <location>
        <begin position="35"/>
        <end position="122"/>
    </location>
</feature>
<dbReference type="InterPro" id="IPR014756">
    <property type="entry name" value="Ig_E-set"/>
</dbReference>
<dbReference type="GO" id="GO:0042597">
    <property type="term" value="C:periplasmic space"/>
    <property type="evidence" value="ECO:0007669"/>
    <property type="project" value="InterPro"/>
</dbReference>
<evidence type="ECO:0000313" key="6">
    <source>
        <dbReference type="Proteomes" id="UP000219329"/>
    </source>
</evidence>